<feature type="compositionally biased region" description="Basic residues" evidence="1">
    <location>
        <begin position="404"/>
        <end position="413"/>
    </location>
</feature>
<keyword evidence="3" id="KW-1185">Reference proteome</keyword>
<sequence length="459" mass="51480">MDVIGQYLPTKDQVQIRFMPNKTLVNKMLGSLNPNGRDLVIDGCDSIRRRVRSEVPGVAKKNLKELTDAGALDVMIDVLKLWMEDAPVSGRCAKALMWIVRKSPTDSEADQLLELGGLKLAERLKGLHQDDLELQKSAKELMKMLQTRAGALACKEIRICKFCAVNNMDMDSAKRLGQLVNPFQRDAGLGYSRKDAMVHKKKGSADISALVKRVLNHMREHLKDEGVQEFGLEAIIEFASDHDDGGALLQDRAAKCVVLAIEAHPEAYNVSWKGCVAVQTMCRKLSLSSELGKAQALSALKQVYEDYKDDREVRQQAVWAIGSMLNVPANVERTKRANMYTLVQDVVTRLEDRTVAPEQKIALPLPLRAIWTNEQLHSIKLTKMDEKRQSGETEAKATQQRRAPLPRRGAKKLARVDDQFAAGEPGLVDSQEYPFLKKPGLEFYTTKEKRNEMSLYNPD</sequence>
<dbReference type="Gene3D" id="1.25.10.10">
    <property type="entry name" value="Leucine-rich Repeat Variant"/>
    <property type="match status" value="1"/>
</dbReference>
<evidence type="ECO:0000313" key="3">
    <source>
        <dbReference type="Proteomes" id="UP000789595"/>
    </source>
</evidence>
<feature type="compositionally biased region" description="Basic and acidic residues" evidence="1">
    <location>
        <begin position="383"/>
        <end position="395"/>
    </location>
</feature>
<feature type="region of interest" description="Disordered" evidence="1">
    <location>
        <begin position="383"/>
        <end position="416"/>
    </location>
</feature>
<accession>A0A8J2SPC1</accession>
<evidence type="ECO:0000313" key="2">
    <source>
        <dbReference type="EMBL" id="CAH0371267.1"/>
    </source>
</evidence>
<dbReference type="InterPro" id="IPR016024">
    <property type="entry name" value="ARM-type_fold"/>
</dbReference>
<dbReference type="Proteomes" id="UP000789595">
    <property type="component" value="Unassembled WGS sequence"/>
</dbReference>
<dbReference type="EMBL" id="CAKKNE010000003">
    <property type="protein sequence ID" value="CAH0371267.1"/>
    <property type="molecule type" value="Genomic_DNA"/>
</dbReference>
<dbReference type="InterPro" id="IPR011989">
    <property type="entry name" value="ARM-like"/>
</dbReference>
<proteinExistence type="predicted"/>
<reference evidence="2" key="1">
    <citation type="submission" date="2021-11" db="EMBL/GenBank/DDBJ databases">
        <authorList>
            <consortium name="Genoscope - CEA"/>
            <person name="William W."/>
        </authorList>
    </citation>
    <scope>NUCLEOTIDE SEQUENCE</scope>
</reference>
<name>A0A8J2SPC1_9STRA</name>
<dbReference type="OrthoDB" id="202272at2759"/>
<comment type="caution">
    <text evidence="2">The sequence shown here is derived from an EMBL/GenBank/DDBJ whole genome shotgun (WGS) entry which is preliminary data.</text>
</comment>
<dbReference type="SUPFAM" id="SSF48371">
    <property type="entry name" value="ARM repeat"/>
    <property type="match status" value="1"/>
</dbReference>
<dbReference type="AlphaFoldDB" id="A0A8J2SPC1"/>
<protein>
    <submittedName>
        <fullName evidence="2">Uncharacterized protein</fullName>
    </submittedName>
</protein>
<organism evidence="2 3">
    <name type="scientific">Pelagomonas calceolata</name>
    <dbReference type="NCBI Taxonomy" id="35677"/>
    <lineage>
        <taxon>Eukaryota</taxon>
        <taxon>Sar</taxon>
        <taxon>Stramenopiles</taxon>
        <taxon>Ochrophyta</taxon>
        <taxon>Pelagophyceae</taxon>
        <taxon>Pelagomonadales</taxon>
        <taxon>Pelagomonadaceae</taxon>
        <taxon>Pelagomonas</taxon>
    </lineage>
</organism>
<gene>
    <name evidence="2" type="ORF">PECAL_3P12000</name>
</gene>
<evidence type="ECO:0000256" key="1">
    <source>
        <dbReference type="SAM" id="MobiDB-lite"/>
    </source>
</evidence>